<dbReference type="EMBL" id="CM010721">
    <property type="protein sequence ID" value="RZC71265.1"/>
    <property type="molecule type" value="Genomic_DNA"/>
</dbReference>
<dbReference type="Proteomes" id="UP000316621">
    <property type="component" value="Chromosome 7"/>
</dbReference>
<evidence type="ECO:0000313" key="1">
    <source>
        <dbReference type="EMBL" id="RZC71265.1"/>
    </source>
</evidence>
<keyword evidence="2" id="KW-1185">Reference proteome</keyword>
<dbReference type="AlphaFoldDB" id="A0A4Y7KH81"/>
<name>A0A4Y7KH81_PAPSO</name>
<proteinExistence type="predicted"/>
<dbReference type="STRING" id="3469.A0A4Y7KH81"/>
<sequence>MSTIEISSILENSKELDRLRKEQEDVLLEINKIHKKLQSTPEMVEKSGDNVLLKLRALYVQAKELSENEVRCV</sequence>
<accession>A0A4Y7KH81</accession>
<dbReference type="Gramene" id="RZC71265">
    <property type="protein sequence ID" value="RZC71265"/>
    <property type="gene ID" value="C5167_034446"/>
</dbReference>
<evidence type="ECO:0000313" key="2">
    <source>
        <dbReference type="Proteomes" id="UP000316621"/>
    </source>
</evidence>
<reference evidence="1 2" key="1">
    <citation type="journal article" date="2018" name="Science">
        <title>The opium poppy genome and morphinan production.</title>
        <authorList>
            <person name="Guo L."/>
            <person name="Winzer T."/>
            <person name="Yang X."/>
            <person name="Li Y."/>
            <person name="Ning Z."/>
            <person name="He Z."/>
            <person name="Teodor R."/>
            <person name="Lu Y."/>
            <person name="Bowser T.A."/>
            <person name="Graham I.A."/>
            <person name="Ye K."/>
        </authorList>
    </citation>
    <scope>NUCLEOTIDE SEQUENCE [LARGE SCALE GENOMIC DNA]</scope>
    <source>
        <strain evidence="2">cv. HN1</strain>
        <tissue evidence="1">Leaves</tissue>
    </source>
</reference>
<protein>
    <submittedName>
        <fullName evidence="1">Uncharacterized protein</fullName>
    </submittedName>
</protein>
<gene>
    <name evidence="1" type="ORF">C5167_034446</name>
</gene>
<organism evidence="1 2">
    <name type="scientific">Papaver somniferum</name>
    <name type="common">Opium poppy</name>
    <dbReference type="NCBI Taxonomy" id="3469"/>
    <lineage>
        <taxon>Eukaryota</taxon>
        <taxon>Viridiplantae</taxon>
        <taxon>Streptophyta</taxon>
        <taxon>Embryophyta</taxon>
        <taxon>Tracheophyta</taxon>
        <taxon>Spermatophyta</taxon>
        <taxon>Magnoliopsida</taxon>
        <taxon>Ranunculales</taxon>
        <taxon>Papaveraceae</taxon>
        <taxon>Papaveroideae</taxon>
        <taxon>Papaver</taxon>
    </lineage>
</organism>